<name>A0A1W2DBX1_9PSEU</name>
<dbReference type="RefSeq" id="WP_030477501.1">
    <property type="nucleotide sequence ID" value="NZ_FWYC01000007.1"/>
</dbReference>
<evidence type="ECO:0000313" key="2">
    <source>
        <dbReference type="Proteomes" id="UP000192840"/>
    </source>
</evidence>
<dbReference type="EMBL" id="FWYC01000007">
    <property type="protein sequence ID" value="SMC94903.1"/>
    <property type="molecule type" value="Genomic_DNA"/>
</dbReference>
<keyword evidence="2" id="KW-1185">Reference proteome</keyword>
<sequence length="78" mass="8314">MEAVPTTSEPVLTQTEIIDCVEDAFLSGAATVTDLLDAALRCQARPAVFAALVQLSERSYVSVMDVLANLPDLPYTAD</sequence>
<dbReference type="Proteomes" id="UP000192840">
    <property type="component" value="Unassembled WGS sequence"/>
</dbReference>
<dbReference type="OrthoDB" id="3698093at2"/>
<reference evidence="2" key="1">
    <citation type="submission" date="2017-04" db="EMBL/GenBank/DDBJ databases">
        <authorList>
            <person name="Varghese N."/>
            <person name="Submissions S."/>
        </authorList>
    </citation>
    <scope>NUCLEOTIDE SEQUENCE [LARGE SCALE GENOMIC DNA]</scope>
    <source>
        <strain evidence="2">DSM 44073</strain>
    </source>
</reference>
<dbReference type="AlphaFoldDB" id="A0A1W2DBX1"/>
<evidence type="ECO:0000313" key="1">
    <source>
        <dbReference type="EMBL" id="SMC94903.1"/>
    </source>
</evidence>
<dbReference type="STRING" id="40571.SAMN05660733_02839"/>
<organism evidence="1 2">
    <name type="scientific">Lentzea albidocapillata</name>
    <dbReference type="NCBI Taxonomy" id="40571"/>
    <lineage>
        <taxon>Bacteria</taxon>
        <taxon>Bacillati</taxon>
        <taxon>Actinomycetota</taxon>
        <taxon>Actinomycetes</taxon>
        <taxon>Pseudonocardiales</taxon>
        <taxon>Pseudonocardiaceae</taxon>
        <taxon>Lentzea</taxon>
    </lineage>
</organism>
<proteinExistence type="predicted"/>
<gene>
    <name evidence="1" type="ORF">SAMN05660733_02839</name>
</gene>
<protein>
    <submittedName>
        <fullName evidence="1">Uncharacterized protein</fullName>
    </submittedName>
</protein>
<accession>A0A1W2DBX1</accession>